<reference evidence="1" key="1">
    <citation type="journal article" date="2023" name="G3 (Bethesda)">
        <title>Whole genome assembly and annotation of the endangered Caribbean coral Acropora cervicornis.</title>
        <authorList>
            <person name="Selwyn J.D."/>
            <person name="Vollmer S.V."/>
        </authorList>
    </citation>
    <scope>NUCLEOTIDE SEQUENCE</scope>
    <source>
        <strain evidence="1">K2</strain>
    </source>
</reference>
<protein>
    <submittedName>
        <fullName evidence="1">Uncharacterized protein</fullName>
    </submittedName>
</protein>
<comment type="caution">
    <text evidence="1">The sequence shown here is derived from an EMBL/GenBank/DDBJ whole genome shotgun (WGS) entry which is preliminary data.</text>
</comment>
<dbReference type="AlphaFoldDB" id="A0AAD9QSD5"/>
<evidence type="ECO:0000313" key="2">
    <source>
        <dbReference type="Proteomes" id="UP001249851"/>
    </source>
</evidence>
<keyword evidence="2" id="KW-1185">Reference proteome</keyword>
<reference evidence="1" key="2">
    <citation type="journal article" date="2023" name="Science">
        <title>Genomic signatures of disease resistance in endangered staghorn corals.</title>
        <authorList>
            <person name="Vollmer S.V."/>
            <person name="Selwyn J.D."/>
            <person name="Despard B.A."/>
            <person name="Roesel C.L."/>
        </authorList>
    </citation>
    <scope>NUCLEOTIDE SEQUENCE</scope>
    <source>
        <strain evidence="1">K2</strain>
    </source>
</reference>
<organism evidence="1 2">
    <name type="scientific">Acropora cervicornis</name>
    <name type="common">Staghorn coral</name>
    <dbReference type="NCBI Taxonomy" id="6130"/>
    <lineage>
        <taxon>Eukaryota</taxon>
        <taxon>Metazoa</taxon>
        <taxon>Cnidaria</taxon>
        <taxon>Anthozoa</taxon>
        <taxon>Hexacorallia</taxon>
        <taxon>Scleractinia</taxon>
        <taxon>Astrocoeniina</taxon>
        <taxon>Acroporidae</taxon>
        <taxon>Acropora</taxon>
    </lineage>
</organism>
<evidence type="ECO:0000313" key="1">
    <source>
        <dbReference type="EMBL" id="KAK2566484.1"/>
    </source>
</evidence>
<sequence length="95" mass="10193">MLSSDTALEGLMSRVLGDLLKEGIGLACPHHIVAFLASCPAPDTVTRMRSFIGTFKVLFRVIPGCSTLLIKLDDTIAGRESKATIQWTGGLRASF</sequence>
<gene>
    <name evidence="1" type="ORF">P5673_010008</name>
</gene>
<proteinExistence type="predicted"/>
<accession>A0AAD9QSD5</accession>
<dbReference type="EMBL" id="JARQWQ010000017">
    <property type="protein sequence ID" value="KAK2566484.1"/>
    <property type="molecule type" value="Genomic_DNA"/>
</dbReference>
<name>A0AAD9QSD5_ACRCE</name>
<dbReference type="Proteomes" id="UP001249851">
    <property type="component" value="Unassembled WGS sequence"/>
</dbReference>